<comment type="subcellular location">
    <subcellularLocation>
        <location evidence="1">Cell membrane</location>
        <topology evidence="1">Multi-pass membrane protein</topology>
    </subcellularLocation>
</comment>
<dbReference type="EMBL" id="CP025706">
    <property type="protein sequence ID" value="AXB06090.1"/>
    <property type="molecule type" value="Genomic_DNA"/>
</dbReference>
<evidence type="ECO:0000256" key="5">
    <source>
        <dbReference type="ARBA" id="ARBA00023136"/>
    </source>
</evidence>
<evidence type="ECO:0000256" key="1">
    <source>
        <dbReference type="ARBA" id="ARBA00004651"/>
    </source>
</evidence>
<keyword evidence="3" id="KW-0812">Transmembrane</keyword>
<gene>
    <name evidence="6" type="ORF">C1C91_14730</name>
</gene>
<sequence>MRLNAPLSRFDLLIYGRYRLVHGLRIALAFTLTFLLTRELKLPESTWPLITLVVVMGPISFWGNVLSRALQRVVGTVFGAACGVVALYLELYSLPLMLAWCCAIMFLCGYLALGKRPYVGLLIGITLGVIVGGVPGDIETALWRSGDVILGSVLALLFCSIYPQRAYTHWRLQMHDTLQQAGRIYHTHLSPNVLERPKLTRSHARLLAKIVSLRPLLAPAVKETRLGSPLFEATQTTLRNSVCTLEMLANTYWRDRQSHFLMQSHPGLRACQQATESVLTELALMLKSGDTTAADQAIGRLQEAAAARLDGDASQAPGQGHDPTLGGYLWLNLHLIEQLTHLHRLLGLVLQPYAKPSARP</sequence>
<evidence type="ECO:0000256" key="3">
    <source>
        <dbReference type="ARBA" id="ARBA00022692"/>
    </source>
</evidence>
<proteinExistence type="predicted"/>
<evidence type="ECO:0000256" key="2">
    <source>
        <dbReference type="ARBA" id="ARBA00022475"/>
    </source>
</evidence>
<keyword evidence="5" id="KW-0472">Membrane</keyword>
<dbReference type="InterPro" id="IPR006726">
    <property type="entry name" value="PHBA_efflux_AaeB/fusaric-R"/>
</dbReference>
<dbReference type="GO" id="GO:0005886">
    <property type="term" value="C:plasma membrane"/>
    <property type="evidence" value="ECO:0007669"/>
    <property type="project" value="UniProtKB-SubCell"/>
</dbReference>
<keyword evidence="2" id="KW-1003">Cell membrane</keyword>
<dbReference type="GO" id="GO:0022857">
    <property type="term" value="F:transmembrane transporter activity"/>
    <property type="evidence" value="ECO:0007669"/>
    <property type="project" value="InterPro"/>
</dbReference>
<name>A0A3S7P7T3_AERCA</name>
<evidence type="ECO:0000256" key="4">
    <source>
        <dbReference type="ARBA" id="ARBA00022989"/>
    </source>
</evidence>
<organism evidence="6 7">
    <name type="scientific">Aeromonas caviae</name>
    <name type="common">Aeromonas punctata</name>
    <dbReference type="NCBI Taxonomy" id="648"/>
    <lineage>
        <taxon>Bacteria</taxon>
        <taxon>Pseudomonadati</taxon>
        <taxon>Pseudomonadota</taxon>
        <taxon>Gammaproteobacteria</taxon>
        <taxon>Aeromonadales</taxon>
        <taxon>Aeromonadaceae</taxon>
        <taxon>Aeromonas</taxon>
    </lineage>
</organism>
<dbReference type="PANTHER" id="PTHR30509">
    <property type="entry name" value="P-HYDROXYBENZOIC ACID EFFLUX PUMP SUBUNIT-RELATED"/>
    <property type="match status" value="1"/>
</dbReference>
<accession>A0A3S7P7T3</accession>
<dbReference type="Pfam" id="PF04632">
    <property type="entry name" value="FUSC"/>
    <property type="match status" value="1"/>
</dbReference>
<protein>
    <submittedName>
        <fullName evidence="6">FUSC family protein</fullName>
    </submittedName>
</protein>
<evidence type="ECO:0000313" key="6">
    <source>
        <dbReference type="EMBL" id="AXB06090.1"/>
    </source>
</evidence>
<dbReference type="Proteomes" id="UP000266778">
    <property type="component" value="Chromosome"/>
</dbReference>
<dbReference type="PANTHER" id="PTHR30509:SF42">
    <property type="entry name" value="INNER MEMBRANE PROTEIN YEEA"/>
    <property type="match status" value="1"/>
</dbReference>
<evidence type="ECO:0000313" key="7">
    <source>
        <dbReference type="Proteomes" id="UP000266778"/>
    </source>
</evidence>
<dbReference type="AlphaFoldDB" id="A0A3S7P7T3"/>
<reference evidence="6" key="1">
    <citation type="journal article" date="2019" name="J Environ">
        <title>Genetic characterization and potential molecular dissemination mechanism of tet (31) gene in Aeromonas caviae from an oxytetracycline wastewater treatment system.</title>
        <authorList>
            <person name="Shi Y."/>
            <person name="Tian Z."/>
            <person name="Leclercq S.O."/>
            <person name="Zhang H."/>
            <person name="Yang M."/>
            <person name="Zhang Y."/>
        </authorList>
    </citation>
    <scope>NUCLEOTIDE SEQUENCE</scope>
    <source>
        <strain evidence="6">T25-39</strain>
    </source>
</reference>
<keyword evidence="4" id="KW-1133">Transmembrane helix</keyword>